<dbReference type="AlphaFoldDB" id="A0A392SVJ6"/>
<reference evidence="1 2" key="1">
    <citation type="journal article" date="2018" name="Front. Plant Sci.">
        <title>Red Clover (Trifolium pratense) and Zigzag Clover (T. medium) - A Picture of Genomic Similarities and Differences.</title>
        <authorList>
            <person name="Dluhosova J."/>
            <person name="Istvanek J."/>
            <person name="Nedelnik J."/>
            <person name="Repkova J."/>
        </authorList>
    </citation>
    <scope>NUCLEOTIDE SEQUENCE [LARGE SCALE GENOMIC DNA]</scope>
    <source>
        <strain evidence="2">cv. 10/8</strain>
        <tissue evidence="1">Leaf</tissue>
    </source>
</reference>
<comment type="caution">
    <text evidence="1">The sequence shown here is derived from an EMBL/GenBank/DDBJ whole genome shotgun (WGS) entry which is preliminary data.</text>
</comment>
<evidence type="ECO:0000313" key="2">
    <source>
        <dbReference type="Proteomes" id="UP000265520"/>
    </source>
</evidence>
<proteinExistence type="predicted"/>
<protein>
    <submittedName>
        <fullName evidence="1">Uncharacterized protein</fullName>
    </submittedName>
</protein>
<dbReference type="Proteomes" id="UP000265520">
    <property type="component" value="Unassembled WGS sequence"/>
</dbReference>
<organism evidence="1 2">
    <name type="scientific">Trifolium medium</name>
    <dbReference type="NCBI Taxonomy" id="97028"/>
    <lineage>
        <taxon>Eukaryota</taxon>
        <taxon>Viridiplantae</taxon>
        <taxon>Streptophyta</taxon>
        <taxon>Embryophyta</taxon>
        <taxon>Tracheophyta</taxon>
        <taxon>Spermatophyta</taxon>
        <taxon>Magnoliopsida</taxon>
        <taxon>eudicotyledons</taxon>
        <taxon>Gunneridae</taxon>
        <taxon>Pentapetalae</taxon>
        <taxon>rosids</taxon>
        <taxon>fabids</taxon>
        <taxon>Fabales</taxon>
        <taxon>Fabaceae</taxon>
        <taxon>Papilionoideae</taxon>
        <taxon>50 kb inversion clade</taxon>
        <taxon>NPAAA clade</taxon>
        <taxon>Hologalegina</taxon>
        <taxon>IRL clade</taxon>
        <taxon>Trifolieae</taxon>
        <taxon>Trifolium</taxon>
    </lineage>
</organism>
<name>A0A392SVJ6_9FABA</name>
<accession>A0A392SVJ6</accession>
<sequence length="62" mass="6483">SEGAISGSGLLITDSWFGLINLSKDEKRLSYTLVVGMDRFSMVGIVGSSKTGLGSDDWGSSP</sequence>
<dbReference type="EMBL" id="LXQA010453818">
    <property type="protein sequence ID" value="MCI52853.1"/>
    <property type="molecule type" value="Genomic_DNA"/>
</dbReference>
<keyword evidence="2" id="KW-1185">Reference proteome</keyword>
<evidence type="ECO:0000313" key="1">
    <source>
        <dbReference type="EMBL" id="MCI52853.1"/>
    </source>
</evidence>
<feature type="non-terminal residue" evidence="1">
    <location>
        <position position="1"/>
    </location>
</feature>